<keyword evidence="1" id="KW-0472">Membrane</keyword>
<dbReference type="EMBL" id="OZ075138">
    <property type="protein sequence ID" value="CAL5012073.1"/>
    <property type="molecule type" value="Genomic_DNA"/>
</dbReference>
<dbReference type="Proteomes" id="UP001497457">
    <property type="component" value="Chromosome 28b"/>
</dbReference>
<organism evidence="2 3">
    <name type="scientific">Urochloa decumbens</name>
    <dbReference type="NCBI Taxonomy" id="240449"/>
    <lineage>
        <taxon>Eukaryota</taxon>
        <taxon>Viridiplantae</taxon>
        <taxon>Streptophyta</taxon>
        <taxon>Embryophyta</taxon>
        <taxon>Tracheophyta</taxon>
        <taxon>Spermatophyta</taxon>
        <taxon>Magnoliopsida</taxon>
        <taxon>Liliopsida</taxon>
        <taxon>Poales</taxon>
        <taxon>Poaceae</taxon>
        <taxon>PACMAD clade</taxon>
        <taxon>Panicoideae</taxon>
        <taxon>Panicodae</taxon>
        <taxon>Paniceae</taxon>
        <taxon>Melinidinae</taxon>
        <taxon>Urochloa</taxon>
    </lineage>
</organism>
<proteinExistence type="predicted"/>
<gene>
    <name evidence="2" type="ORF">URODEC1_LOCUS70724</name>
</gene>
<sequence>MAALIPAFSTESTSASPAVLMLRRSGVSCPSLPGDSAAITILLPSSVLPSDVPLAATPAPNMVSRRPPKSGVSPPAAVPTFLLFCTLFCIFMSPSLLLADCSLSIARLFVFS</sequence>
<name>A0ABC9C180_9POAL</name>
<keyword evidence="1" id="KW-1133">Transmembrane helix</keyword>
<feature type="transmembrane region" description="Helical" evidence="1">
    <location>
        <begin position="76"/>
        <end position="99"/>
    </location>
</feature>
<reference evidence="2" key="1">
    <citation type="submission" date="2024-10" db="EMBL/GenBank/DDBJ databases">
        <authorList>
            <person name="Ryan C."/>
        </authorList>
    </citation>
    <scope>NUCLEOTIDE SEQUENCE [LARGE SCALE GENOMIC DNA]</scope>
</reference>
<evidence type="ECO:0000313" key="3">
    <source>
        <dbReference type="Proteomes" id="UP001497457"/>
    </source>
</evidence>
<keyword evidence="3" id="KW-1185">Reference proteome</keyword>
<protein>
    <submittedName>
        <fullName evidence="2">Uncharacterized protein</fullName>
    </submittedName>
</protein>
<evidence type="ECO:0000313" key="2">
    <source>
        <dbReference type="EMBL" id="CAL5012073.1"/>
    </source>
</evidence>
<dbReference type="AlphaFoldDB" id="A0ABC9C180"/>
<accession>A0ABC9C180</accession>
<evidence type="ECO:0000256" key="1">
    <source>
        <dbReference type="SAM" id="Phobius"/>
    </source>
</evidence>
<keyword evidence="1" id="KW-0812">Transmembrane</keyword>